<organism evidence="1 2">
    <name type="scientific">Paenibacillus medicaginis</name>
    <dbReference type="NCBI Taxonomy" id="1470560"/>
    <lineage>
        <taxon>Bacteria</taxon>
        <taxon>Bacillati</taxon>
        <taxon>Bacillota</taxon>
        <taxon>Bacilli</taxon>
        <taxon>Bacillales</taxon>
        <taxon>Paenibacillaceae</taxon>
        <taxon>Paenibacillus</taxon>
    </lineage>
</organism>
<sequence length="91" mass="10688">MSNQEGSFEEMHIIRREDGKGHFLTARSIVEGKYYTIEIPFLYNITAIITRERTFSNCSQSFELKADVRPENNAFYKATADHKQRVDRKIK</sequence>
<gene>
    <name evidence="1" type="ORF">ACE5LO_01190</name>
</gene>
<protein>
    <submittedName>
        <fullName evidence="1">Uncharacterized protein</fullName>
    </submittedName>
</protein>
<dbReference type="Proteomes" id="UP001580430">
    <property type="component" value="Unassembled WGS sequence"/>
</dbReference>
<evidence type="ECO:0000313" key="1">
    <source>
        <dbReference type="EMBL" id="MFB5758997.1"/>
    </source>
</evidence>
<comment type="caution">
    <text evidence="1">The sequence shown here is derived from an EMBL/GenBank/DDBJ whole genome shotgun (WGS) entry which is preliminary data.</text>
</comment>
<evidence type="ECO:0000313" key="2">
    <source>
        <dbReference type="Proteomes" id="UP001580430"/>
    </source>
</evidence>
<name>A0ABV5BY64_9BACL</name>
<dbReference type="EMBL" id="JBHIRY010000001">
    <property type="protein sequence ID" value="MFB5758997.1"/>
    <property type="molecule type" value="Genomic_DNA"/>
</dbReference>
<keyword evidence="2" id="KW-1185">Reference proteome</keyword>
<proteinExistence type="predicted"/>
<reference evidence="1 2" key="1">
    <citation type="submission" date="2024-09" db="EMBL/GenBank/DDBJ databases">
        <title>Paenibacillus zeirhizospherea sp. nov., isolated from surface of the maize (Zea mays) roots in a horticulture field, Hungary.</title>
        <authorList>
            <person name="Marton D."/>
            <person name="Farkas M."/>
            <person name="Bedics A."/>
            <person name="Toth E."/>
            <person name="Tancsics A."/>
            <person name="Boka K."/>
            <person name="Marati G."/>
            <person name="Kriszt B."/>
            <person name="Cserhati M."/>
        </authorList>
    </citation>
    <scope>NUCLEOTIDE SEQUENCE [LARGE SCALE GENOMIC DNA]</scope>
    <source>
        <strain evidence="1 2">JCM 18446</strain>
    </source>
</reference>
<dbReference type="RefSeq" id="WP_375518249.1">
    <property type="nucleotide sequence ID" value="NZ_JBHIRY010000001.1"/>
</dbReference>
<accession>A0ABV5BY64</accession>